<feature type="chain" id="PRO_5012775742" description="Lipoprotein" evidence="1">
    <location>
        <begin position="21"/>
        <end position="407"/>
    </location>
</feature>
<gene>
    <name evidence="2" type="ORF">BKM31_09680</name>
</gene>
<dbReference type="Proteomes" id="UP000190797">
    <property type="component" value="Chromosome"/>
</dbReference>
<reference evidence="3" key="1">
    <citation type="journal article" date="2017" name="Med. Chem. Commun.">
        <title>Nonomuraea sp. ATCC 55076 harbours the largest actinomycete chromosome to date and the kistamicin biosynthetic gene cluster.</title>
        <authorList>
            <person name="Nazari B."/>
            <person name="Forneris C.C."/>
            <person name="Gibson M.I."/>
            <person name="Moon K."/>
            <person name="Schramma K.R."/>
            <person name="Seyedsayamdost M.R."/>
        </authorList>
    </citation>
    <scope>NUCLEOTIDE SEQUENCE [LARGE SCALE GENOMIC DNA]</scope>
    <source>
        <strain evidence="3">ATCC 55076</strain>
    </source>
</reference>
<name>A0A1U9ZUS9_9ACTN</name>
<protein>
    <recommendedName>
        <fullName evidence="4">Lipoprotein</fullName>
    </recommendedName>
</protein>
<feature type="signal peptide" evidence="1">
    <location>
        <begin position="1"/>
        <end position="20"/>
    </location>
</feature>
<dbReference type="EMBL" id="CP017717">
    <property type="protein sequence ID" value="AQZ61704.1"/>
    <property type="molecule type" value="Genomic_DNA"/>
</dbReference>
<dbReference type="PROSITE" id="PS51257">
    <property type="entry name" value="PROKAR_LIPOPROTEIN"/>
    <property type="match status" value="1"/>
</dbReference>
<sequence length="407" mass="43645">MRPALCLVTALALAAGCTSAQPPPERPALKAADLAAPVRAAPLLHWTGSWRGPIESFDPVKRPAPDNRVEADLRAMGNGAVFGTVTIDGATATVLRLDDKTQFVKADARYWRLVGHAALPLRDFAGQWVAEWNHLLYGLDLARLSPQRVAADLAEIETPAATGTAAPPMPAVPTWVAPPTDRPVAYPPPDGVPAGAPHLDLTRLDTSSTDAVRNGTYWFSPEAPHRLLGYSGVELLTNLGLAPEAAARLTVRTGTAQEAADAYADLAARLRGIPRTVTVNTTALLDQEVSQITPCAPGVCGPVAVGLRLTNDSEKLTIGERIDVTLYGGDFWMPDRITDKVGTCRVSVGRLAPGKSVRKVCVVEDPRIQRMQREDKHVWFRAETSATLTSVTTPSRAEQRARELPAH</sequence>
<dbReference type="AlphaFoldDB" id="A0A1U9ZUS9"/>
<proteinExistence type="predicted"/>
<evidence type="ECO:0000256" key="1">
    <source>
        <dbReference type="SAM" id="SignalP"/>
    </source>
</evidence>
<dbReference type="KEGG" id="noa:BKM31_09680"/>
<organism evidence="2 3">
    <name type="scientific">[Actinomadura] parvosata subsp. kistnae</name>
    <dbReference type="NCBI Taxonomy" id="1909395"/>
    <lineage>
        <taxon>Bacteria</taxon>
        <taxon>Bacillati</taxon>
        <taxon>Actinomycetota</taxon>
        <taxon>Actinomycetes</taxon>
        <taxon>Streptosporangiales</taxon>
        <taxon>Streptosporangiaceae</taxon>
        <taxon>Nonomuraea</taxon>
    </lineage>
</organism>
<evidence type="ECO:0000313" key="3">
    <source>
        <dbReference type="Proteomes" id="UP000190797"/>
    </source>
</evidence>
<keyword evidence="1" id="KW-0732">Signal</keyword>
<accession>A0A1U9ZUS9</accession>
<keyword evidence="3" id="KW-1185">Reference proteome</keyword>
<evidence type="ECO:0008006" key="4">
    <source>
        <dbReference type="Google" id="ProtNLM"/>
    </source>
</evidence>
<evidence type="ECO:0000313" key="2">
    <source>
        <dbReference type="EMBL" id="AQZ61704.1"/>
    </source>
</evidence>